<dbReference type="GO" id="GO:0016747">
    <property type="term" value="F:acyltransferase activity, transferring groups other than amino-acyl groups"/>
    <property type="evidence" value="ECO:0007669"/>
    <property type="project" value="InterPro"/>
</dbReference>
<evidence type="ECO:0000313" key="5">
    <source>
        <dbReference type="Proteomes" id="UP000540685"/>
    </source>
</evidence>
<dbReference type="CDD" id="cd04301">
    <property type="entry name" value="NAT_SF"/>
    <property type="match status" value="1"/>
</dbReference>
<reference evidence="4 5" key="1">
    <citation type="submission" date="2020-08" db="EMBL/GenBank/DDBJ databases">
        <title>Sequencing the genomes of 1000 actinobacteria strains.</title>
        <authorList>
            <person name="Klenk H.-P."/>
        </authorList>
    </citation>
    <scope>NUCLEOTIDE SEQUENCE [LARGE SCALE GENOMIC DNA]</scope>
    <source>
        <strain evidence="4 5">DSM 46887</strain>
    </source>
</reference>
<dbReference type="InterPro" id="IPR016181">
    <property type="entry name" value="Acyl_CoA_acyltransferase"/>
</dbReference>
<keyword evidence="1" id="KW-0808">Transferase</keyword>
<evidence type="ECO:0000256" key="2">
    <source>
        <dbReference type="ARBA" id="ARBA00023315"/>
    </source>
</evidence>
<dbReference type="Gene3D" id="3.40.630.30">
    <property type="match status" value="1"/>
</dbReference>
<dbReference type="SUPFAM" id="SSF55729">
    <property type="entry name" value="Acyl-CoA N-acyltransferases (Nat)"/>
    <property type="match status" value="1"/>
</dbReference>
<dbReference type="Proteomes" id="UP000540685">
    <property type="component" value="Unassembled WGS sequence"/>
</dbReference>
<keyword evidence="4" id="KW-0687">Ribonucleoprotein</keyword>
<evidence type="ECO:0000313" key="4">
    <source>
        <dbReference type="EMBL" id="MBB5817355.1"/>
    </source>
</evidence>
<dbReference type="EMBL" id="JACHMP010000001">
    <property type="protein sequence ID" value="MBB5817355.1"/>
    <property type="molecule type" value="Genomic_DNA"/>
</dbReference>
<comment type="caution">
    <text evidence="4">The sequence shown here is derived from an EMBL/GenBank/DDBJ whole genome shotgun (WGS) entry which is preliminary data.</text>
</comment>
<evidence type="ECO:0000259" key="3">
    <source>
        <dbReference type="PROSITE" id="PS51186"/>
    </source>
</evidence>
<dbReference type="RefSeq" id="WP_184540518.1">
    <property type="nucleotide sequence ID" value="NZ_JACHMP010000001.1"/>
</dbReference>
<dbReference type="GO" id="GO:0005840">
    <property type="term" value="C:ribosome"/>
    <property type="evidence" value="ECO:0007669"/>
    <property type="project" value="UniProtKB-KW"/>
</dbReference>
<protein>
    <submittedName>
        <fullName evidence="4">Ribosomal protein S18 acetylase RimI-like enzyme</fullName>
    </submittedName>
</protein>
<keyword evidence="4" id="KW-0689">Ribosomal protein</keyword>
<feature type="domain" description="N-acetyltransferase" evidence="3">
    <location>
        <begin position="8"/>
        <end position="198"/>
    </location>
</feature>
<gene>
    <name evidence="4" type="ORF">F4562_000417</name>
</gene>
<name>A0A7W9IB85_9ACTN</name>
<keyword evidence="5" id="KW-1185">Reference proteome</keyword>
<proteinExistence type="predicted"/>
<dbReference type="PANTHER" id="PTHR43420">
    <property type="entry name" value="ACETYLTRANSFERASE"/>
    <property type="match status" value="1"/>
</dbReference>
<dbReference type="InterPro" id="IPR050680">
    <property type="entry name" value="YpeA/RimI_acetyltransf"/>
</dbReference>
<dbReference type="InterPro" id="IPR000182">
    <property type="entry name" value="GNAT_dom"/>
</dbReference>
<accession>A0A7W9IB85</accession>
<organism evidence="4 5">
    <name type="scientific">Streptosporangium becharense</name>
    <dbReference type="NCBI Taxonomy" id="1816182"/>
    <lineage>
        <taxon>Bacteria</taxon>
        <taxon>Bacillati</taxon>
        <taxon>Actinomycetota</taxon>
        <taxon>Actinomycetes</taxon>
        <taxon>Streptosporangiales</taxon>
        <taxon>Streptosporangiaceae</taxon>
        <taxon>Streptosporangium</taxon>
    </lineage>
</organism>
<evidence type="ECO:0000256" key="1">
    <source>
        <dbReference type="ARBA" id="ARBA00022679"/>
    </source>
</evidence>
<dbReference type="Pfam" id="PF00583">
    <property type="entry name" value="Acetyltransf_1"/>
    <property type="match status" value="1"/>
</dbReference>
<sequence>MSTHADPQIVEGVPPEGREEVAALYWEAFGGKLGHALGPRRHAVAFVAARLTTDRFVCAVRDGEVVGALGYQLAGRSAIDLTYAALARHYSWWSAPWRLSLLLPLHRAPRRHELLLDGVAVSPAARGTGIGTLLLRRALDVGRRHRKRLVRLSVVDTNPRARALYERLGFVARKTTDVGMLGELYGFRRVTDMELPIAPAEPAR</sequence>
<dbReference type="PROSITE" id="PS51186">
    <property type="entry name" value="GNAT"/>
    <property type="match status" value="1"/>
</dbReference>
<keyword evidence="2" id="KW-0012">Acyltransferase</keyword>
<dbReference type="AlphaFoldDB" id="A0A7W9IB85"/>